<keyword evidence="2" id="KW-1185">Reference proteome</keyword>
<dbReference type="Proteomes" id="UP000195521">
    <property type="component" value="Unassembled WGS sequence"/>
</dbReference>
<reference evidence="2" key="1">
    <citation type="submission" date="2017-04" db="EMBL/GenBank/DDBJ databases">
        <title>Plasmodium gonderi genome.</title>
        <authorList>
            <person name="Arisue N."/>
            <person name="Honma H."/>
            <person name="Kawai S."/>
            <person name="Tougan T."/>
            <person name="Tanabe K."/>
            <person name="Horii T."/>
        </authorList>
    </citation>
    <scope>NUCLEOTIDE SEQUENCE [LARGE SCALE GENOMIC DNA]</scope>
    <source>
        <strain evidence="2">ATCC 30045</strain>
    </source>
</reference>
<comment type="caution">
    <text evidence="1">The sequence shown here is derived from an EMBL/GenBank/DDBJ whole genome shotgun (WGS) entry which is preliminary data.</text>
</comment>
<organism evidence="1 2">
    <name type="scientific">Plasmodium gonderi</name>
    <dbReference type="NCBI Taxonomy" id="77519"/>
    <lineage>
        <taxon>Eukaryota</taxon>
        <taxon>Sar</taxon>
        <taxon>Alveolata</taxon>
        <taxon>Apicomplexa</taxon>
        <taxon>Aconoidasida</taxon>
        <taxon>Haemosporida</taxon>
        <taxon>Plasmodiidae</taxon>
        <taxon>Plasmodium</taxon>
        <taxon>Plasmodium (Plasmodium)</taxon>
    </lineage>
</organism>
<dbReference type="RefSeq" id="XP_028545064.1">
    <property type="nucleotide sequence ID" value="XM_028689263.1"/>
</dbReference>
<sequence>MKGDTKKKYYNFSVKNVNFFKNALALLSVDDNKCNKNVKKSANNTVEGESCILFNIYCDGLMLRSLSKCKQIYCFLYLDSNCFTNYNIFEKENTHGEKKRRRTGCDNCKVDIEPDVCQFKNDSYINRADICGFPMMKRFKQDPEYSQSEDTSHGEEANSINSDNLYTTHAIDEESENVIKLKAVSPLKLKSMQYDDNESEYNIRKKIYEEIDDKKKNCVEFLVSPYELLRALEFLDPILLNIKFDYVNRKLILHLTDEDGDTSETFVRIIVNYYYEIYKLEKYSFLNNDHNYFSLQSTIFSFYLEYLIKNCDHCITFYISEYTDDSTTETKNKNYKRSVQLMPKENFEEFKTSKNQMYDDEYLQAKKISSHLRMDFQENGLLRFQFTLREYNMNGTHLCYFIQPMEDMSILNFS</sequence>
<protein>
    <submittedName>
        <fullName evidence="1">Uncharacterized protein</fullName>
    </submittedName>
</protein>
<dbReference type="AlphaFoldDB" id="A0A1Y1JLZ3"/>
<name>A0A1Y1JLZ3_PLAGO</name>
<evidence type="ECO:0000313" key="1">
    <source>
        <dbReference type="EMBL" id="GAW82475.1"/>
    </source>
</evidence>
<evidence type="ECO:0000313" key="2">
    <source>
        <dbReference type="Proteomes" id="UP000195521"/>
    </source>
</evidence>
<dbReference type="SUPFAM" id="SSF55979">
    <property type="entry name" value="DNA clamp"/>
    <property type="match status" value="1"/>
</dbReference>
<proteinExistence type="predicted"/>
<dbReference type="OrthoDB" id="370514at2759"/>
<dbReference type="EMBL" id="BDQF01000013">
    <property type="protein sequence ID" value="GAW82475.1"/>
    <property type="molecule type" value="Genomic_DNA"/>
</dbReference>
<dbReference type="OMA" id="LCYFVQP"/>
<gene>
    <name evidence="1" type="ORF">PGO_124730</name>
</gene>
<dbReference type="InterPro" id="IPR046938">
    <property type="entry name" value="DNA_clamp_sf"/>
</dbReference>
<accession>A0A1Y1JLZ3</accession>
<dbReference type="GeneID" id="39749212"/>